<evidence type="ECO:0000256" key="2">
    <source>
        <dbReference type="SAM" id="MobiDB-lite"/>
    </source>
</evidence>
<dbReference type="AlphaFoldDB" id="A0A6L2NGK9"/>
<feature type="compositionally biased region" description="Polar residues" evidence="2">
    <location>
        <begin position="483"/>
        <end position="495"/>
    </location>
</feature>
<dbReference type="Pfam" id="PF14223">
    <property type="entry name" value="Retrotran_gag_2"/>
    <property type="match status" value="1"/>
</dbReference>
<accession>A0A6L2NGK9</accession>
<evidence type="ECO:0000313" key="3">
    <source>
        <dbReference type="EMBL" id="GEU85411.1"/>
    </source>
</evidence>
<proteinExistence type="predicted"/>
<evidence type="ECO:0000256" key="1">
    <source>
        <dbReference type="SAM" id="Coils"/>
    </source>
</evidence>
<sequence>MKMEHYLCHTDYPIWQVIQNGNGPVSVIIDTNGMIKVLPPKTTEEVMAREGERKAMTTLLMALPENHLTKFYKMADAKEMWEAIKSRFGGNDEFKKMQKYLLRQQFEGLFVSASEGLHKGYDRTKPGLNTISFDDLYNNLRVFERDVKGTTASSSSNTQNVAFVSADNTSNTNDVSTAYSVSSPSVSKLQKEGSASYTDEVIHSFFANQSSAPQLDCDDLEQINDDDLEEMDLKWHVAMISMRIKKFHKRIGRKLQFDTRDDSKALVTIDGEAVDWSGHVEEDTQNFAMMAYSSSNSGSDNEVQSCSKTCAESYARLKKLYDEQRDKLGDASVEIIAYTLALKKVEAQLLCHQQNQLAYEQKIKFMKIDLDDKTDVLTYHKKLFAEALKEKKDLKTKVENWQNSFKNLNRLLNTQMSANDKFGLGYGDYRYGSILSYENEVLHSVFMNKECDLENTHVNDRYAKGMHATSADESNSKHAEFVSSDSDPSVETTISMPVPVDNAPKIVCKPKIWTDAPIIEEHGLDSDDDSVSNV</sequence>
<protein>
    <submittedName>
        <fullName evidence="3">Ribonuclease H-like domain-containing protein</fullName>
    </submittedName>
</protein>
<organism evidence="3">
    <name type="scientific">Tanacetum cinerariifolium</name>
    <name type="common">Dalmatian daisy</name>
    <name type="synonym">Chrysanthemum cinerariifolium</name>
    <dbReference type="NCBI Taxonomy" id="118510"/>
    <lineage>
        <taxon>Eukaryota</taxon>
        <taxon>Viridiplantae</taxon>
        <taxon>Streptophyta</taxon>
        <taxon>Embryophyta</taxon>
        <taxon>Tracheophyta</taxon>
        <taxon>Spermatophyta</taxon>
        <taxon>Magnoliopsida</taxon>
        <taxon>eudicotyledons</taxon>
        <taxon>Gunneridae</taxon>
        <taxon>Pentapetalae</taxon>
        <taxon>asterids</taxon>
        <taxon>campanulids</taxon>
        <taxon>Asterales</taxon>
        <taxon>Asteraceae</taxon>
        <taxon>Asteroideae</taxon>
        <taxon>Anthemideae</taxon>
        <taxon>Anthemidinae</taxon>
        <taxon>Tanacetum</taxon>
    </lineage>
</organism>
<reference evidence="3" key="1">
    <citation type="journal article" date="2019" name="Sci. Rep.">
        <title>Draft genome of Tanacetum cinerariifolium, the natural source of mosquito coil.</title>
        <authorList>
            <person name="Yamashiro T."/>
            <person name="Shiraishi A."/>
            <person name="Satake H."/>
            <person name="Nakayama K."/>
        </authorList>
    </citation>
    <scope>NUCLEOTIDE SEQUENCE</scope>
</reference>
<name>A0A6L2NGK9_TANCI</name>
<keyword evidence="1" id="KW-0175">Coiled coil</keyword>
<comment type="caution">
    <text evidence="3">The sequence shown here is derived from an EMBL/GenBank/DDBJ whole genome shotgun (WGS) entry which is preliminary data.</text>
</comment>
<dbReference type="EMBL" id="BKCJ010009103">
    <property type="protein sequence ID" value="GEU85411.1"/>
    <property type="molecule type" value="Genomic_DNA"/>
</dbReference>
<gene>
    <name evidence="3" type="ORF">Tci_057389</name>
</gene>
<feature type="region of interest" description="Disordered" evidence="2">
    <location>
        <begin position="468"/>
        <end position="496"/>
    </location>
</feature>
<feature type="coiled-coil region" evidence="1">
    <location>
        <begin position="384"/>
        <end position="411"/>
    </location>
</feature>